<dbReference type="KEGG" id="dcr:108204712"/>
<dbReference type="GO" id="GO:0005829">
    <property type="term" value="C:cytosol"/>
    <property type="evidence" value="ECO:0007669"/>
    <property type="project" value="TreeGrafter"/>
</dbReference>
<dbReference type="InterPro" id="IPR038765">
    <property type="entry name" value="Papain-like_cys_pep_sf"/>
</dbReference>
<protein>
    <recommendedName>
        <fullName evidence="12">Ubiquitin carboxyl-terminal hydrolase 26</fullName>
        <ecNumber evidence="4">3.4.19.12</ecNumber>
    </recommendedName>
    <alternativeName>
        <fullName evidence="15">Deubiquitinating enzyme 26</fullName>
    </alternativeName>
    <alternativeName>
        <fullName evidence="13">Ubiquitin thioesterase 26</fullName>
    </alternativeName>
    <alternativeName>
        <fullName evidence="14">Ubiquitin-specific-processing protease 26</fullName>
    </alternativeName>
</protein>
<evidence type="ECO:0000256" key="5">
    <source>
        <dbReference type="ARBA" id="ARBA00022670"/>
    </source>
</evidence>
<dbReference type="CDD" id="cd01795">
    <property type="entry name" value="Ubl_USP48"/>
    <property type="match status" value="1"/>
</dbReference>
<dbReference type="AlphaFoldDB" id="A0AAF1AFK3"/>
<dbReference type="InterPro" id="IPR044743">
    <property type="entry name" value="Ubl_USP48"/>
</dbReference>
<dbReference type="InterPro" id="IPR001394">
    <property type="entry name" value="Peptidase_C19_UCH"/>
</dbReference>
<evidence type="ECO:0000256" key="16">
    <source>
        <dbReference type="SAM" id="MobiDB-lite"/>
    </source>
</evidence>
<dbReference type="GO" id="GO:0016579">
    <property type="term" value="P:protein deubiquitination"/>
    <property type="evidence" value="ECO:0007669"/>
    <property type="project" value="InterPro"/>
</dbReference>
<feature type="domain" description="DUSP" evidence="19">
    <location>
        <begin position="751"/>
        <end position="876"/>
    </location>
</feature>
<evidence type="ECO:0000256" key="12">
    <source>
        <dbReference type="ARBA" id="ARBA00071636"/>
    </source>
</evidence>
<evidence type="ECO:0000256" key="6">
    <source>
        <dbReference type="ARBA" id="ARBA00022737"/>
    </source>
</evidence>
<evidence type="ECO:0000313" key="20">
    <source>
        <dbReference type="EMBL" id="WOG81343.1"/>
    </source>
</evidence>
<keyword evidence="5" id="KW-0645">Protease</keyword>
<proteinExistence type="inferred from homology"/>
<comment type="subcellular location">
    <subcellularLocation>
        <location evidence="2">Nucleus</location>
    </subcellularLocation>
</comment>
<dbReference type="PROSITE" id="PS00973">
    <property type="entry name" value="USP_2"/>
    <property type="match status" value="1"/>
</dbReference>
<feature type="domain" description="DUSP" evidence="19">
    <location>
        <begin position="515"/>
        <end position="607"/>
    </location>
</feature>
<dbReference type="Pfam" id="PF00443">
    <property type="entry name" value="UCH"/>
    <property type="match status" value="1"/>
</dbReference>
<dbReference type="SMART" id="SM00695">
    <property type="entry name" value="DUSP"/>
    <property type="match status" value="1"/>
</dbReference>
<feature type="domain" description="Ubiquitin-like" evidence="17">
    <location>
        <begin position="984"/>
        <end position="1058"/>
    </location>
</feature>
<dbReference type="InterPro" id="IPR050164">
    <property type="entry name" value="Peptidase_C19"/>
</dbReference>
<dbReference type="PROSITE" id="PS51283">
    <property type="entry name" value="DUSP"/>
    <property type="match status" value="3"/>
</dbReference>
<feature type="domain" description="DUSP" evidence="19">
    <location>
        <begin position="622"/>
        <end position="724"/>
    </location>
</feature>
<dbReference type="GO" id="GO:0004197">
    <property type="term" value="F:cysteine-type endopeptidase activity"/>
    <property type="evidence" value="ECO:0007669"/>
    <property type="project" value="InterPro"/>
</dbReference>
<dbReference type="PROSITE" id="PS50053">
    <property type="entry name" value="UBIQUITIN_2"/>
    <property type="match status" value="1"/>
</dbReference>
<dbReference type="FunFam" id="3.90.70.10:FF:000049">
    <property type="entry name" value="ubiquitin carboxyl-terminal hydrolase 48"/>
    <property type="match status" value="1"/>
</dbReference>
<evidence type="ECO:0000256" key="1">
    <source>
        <dbReference type="ARBA" id="ARBA00000707"/>
    </source>
</evidence>
<dbReference type="InterPro" id="IPR028889">
    <property type="entry name" value="USP"/>
</dbReference>
<keyword evidence="9" id="KW-0788">Thiol protease</keyword>
<dbReference type="CDD" id="cd02668">
    <property type="entry name" value="Peptidase_C19L"/>
    <property type="match status" value="1"/>
</dbReference>
<feature type="region of interest" description="Disordered" evidence="16">
    <location>
        <begin position="416"/>
        <end position="439"/>
    </location>
</feature>
<evidence type="ECO:0000256" key="15">
    <source>
        <dbReference type="ARBA" id="ARBA00082179"/>
    </source>
</evidence>
<feature type="domain" description="USP" evidence="18">
    <location>
        <begin position="108"/>
        <end position="458"/>
    </location>
</feature>
<dbReference type="InterPro" id="IPR035927">
    <property type="entry name" value="DUSP-like_sf"/>
</dbReference>
<dbReference type="InterPro" id="IPR029071">
    <property type="entry name" value="Ubiquitin-like_domsf"/>
</dbReference>
<dbReference type="PROSITE" id="PS50235">
    <property type="entry name" value="USP_3"/>
    <property type="match status" value="1"/>
</dbReference>
<comment type="function">
    <text evidence="11">Recognizes and hydrolyzes the peptide bond at the C-terminal Gly of ubiquitin. Involved in the processing of poly-ubiquitin precursors as well as that of ubiquitinated proteins. Deubiquitinates H2BK143ub1 of histone H2B.</text>
</comment>
<keyword evidence="8" id="KW-0378">Hydrolase</keyword>
<dbReference type="PANTHER" id="PTHR24006:SF722">
    <property type="entry name" value="UBIQUITIN CARBOXYL-TERMINAL HYDROLASE 48"/>
    <property type="match status" value="1"/>
</dbReference>
<evidence type="ECO:0000256" key="11">
    <source>
        <dbReference type="ARBA" id="ARBA00056392"/>
    </source>
</evidence>
<dbReference type="PROSITE" id="PS00972">
    <property type="entry name" value="USP_1"/>
    <property type="match status" value="1"/>
</dbReference>
<keyword evidence="10" id="KW-0539">Nucleus</keyword>
<sequence>MTNRPATRSKNKRQKVDDDAAVTSRLFRQIHSSGQVTADDINHLYMISKPVCQGCRLNTKDNPNCFCGLIPPPNGSRKSGLWQKTSDILDSLGADPSNDLRASLESPAGLTNLGATCYANSILQCLYMNKLFREGIFCVEQDVLKQQPVIDQLARLFAKLHASKMSFIDSAPFIRTLELDNGVQQDSHEFLTLLFSLLEQCLSCSTVARARTVVQDLFRGGVSHVTKCSQCGNESAASSKIEDFYELELNVKGLKSLDESLNDYLSVEELREDNQYYCESCAARVDASRSIKLRSLPTVLNFQLKRCIFLPNTTKKKKITSVFGFPRELDMSDRLTGHSQGKWLYDLSAVLIHKGSAVNSGHYVAHIKDENTEQWWEFDDEQVSSLGQHPFGEESSKSVPKPSSIEPVVQATCSKTTDGVANGSHADTGEPLSSASNNATDAQMFSSTEAYMLTYILRRPKNDGEYTQLGSGEASLEKGSSISIPSHLYEEVSKLNESLSDSCEQYKLKKKSEMDQITEKREEVRSVLCAAAVQSSQEPYFWISADWLRHWADNITSPTIDNSPITCLHGKLPVSKVGQAKRLSTNSWTMLFSKYGGGPILAKDDYCTDCVLEEARGLVCADSYRDQRMLMREIAEAALSGMLPDGKSYYVSKTWLQQWLRRKTLDAPCEADSGPTASIRCPHGELLPEKAAGARRLLIPETLWLFIVESANTVKPNDLEGCSVFLLESEPCGICSTNLSEEACEEDSMREFKLKQRQSHEKLAQGKSVTLSSNSKYYLIPSSWLSNWRSFISTSGKNASPPPETLNSVLELLKCEQHSRLLKRPPQLTWRRGAIFQKSPTLDELAIITENDWKVFCEDWGGIDSGGVSAIIEFNIRMEGNALGLSKDTPLSEEHSKDTPLSEEHSKDTPLSEEHMDSATAYDDSECGDPILKTSPMVCEDCIGERESSELMKKLNYYNEDIRVCLVRGKEPPKSILSASEKSLELNRRTSKRSRKTTFGNTSNFKVSGSTTIYQLKMMIWESFGIVKENQILHKGPKIIDMETATLSDMNIFPGDLLWVKDSEIHENRDIADELSACDQKMEIQQTEEGFRGTLLTSNISSQIMGMF</sequence>
<comment type="similarity">
    <text evidence="3">Belongs to the peptidase C19 family.</text>
</comment>
<dbReference type="EMBL" id="CP093343">
    <property type="protein sequence ID" value="WOG81343.1"/>
    <property type="molecule type" value="Genomic_DNA"/>
</dbReference>
<dbReference type="InterPro" id="IPR033841">
    <property type="entry name" value="Pep_USP48"/>
</dbReference>
<evidence type="ECO:0000256" key="4">
    <source>
        <dbReference type="ARBA" id="ARBA00012759"/>
    </source>
</evidence>
<evidence type="ECO:0000256" key="7">
    <source>
        <dbReference type="ARBA" id="ARBA00022786"/>
    </source>
</evidence>
<reference evidence="20" key="2">
    <citation type="submission" date="2022-03" db="EMBL/GenBank/DDBJ databases">
        <title>Draft title - Genomic analysis of global carrot germplasm unveils the trajectory of domestication and the origin of high carotenoid orange carrot.</title>
        <authorList>
            <person name="Iorizzo M."/>
            <person name="Ellison S."/>
            <person name="Senalik D."/>
            <person name="Macko-Podgorni A."/>
            <person name="Grzebelus D."/>
            <person name="Bostan H."/>
            <person name="Rolling W."/>
            <person name="Curaba J."/>
            <person name="Simon P."/>
        </authorList>
    </citation>
    <scope>NUCLEOTIDE SEQUENCE</scope>
    <source>
        <tissue evidence="20">Leaf</tissue>
    </source>
</reference>
<organism evidence="20 21">
    <name type="scientific">Daucus carota subsp. sativus</name>
    <name type="common">Carrot</name>
    <dbReference type="NCBI Taxonomy" id="79200"/>
    <lineage>
        <taxon>Eukaryota</taxon>
        <taxon>Viridiplantae</taxon>
        <taxon>Streptophyta</taxon>
        <taxon>Embryophyta</taxon>
        <taxon>Tracheophyta</taxon>
        <taxon>Spermatophyta</taxon>
        <taxon>Magnoliopsida</taxon>
        <taxon>eudicotyledons</taxon>
        <taxon>Gunneridae</taxon>
        <taxon>Pentapetalae</taxon>
        <taxon>asterids</taxon>
        <taxon>campanulids</taxon>
        <taxon>Apiales</taxon>
        <taxon>Apiaceae</taxon>
        <taxon>Apioideae</taxon>
        <taxon>Scandiceae</taxon>
        <taxon>Daucinae</taxon>
        <taxon>Daucus</taxon>
        <taxon>Daucus sect. Daucus</taxon>
    </lineage>
</organism>
<dbReference type="SUPFAM" id="SSF143791">
    <property type="entry name" value="DUSP-like"/>
    <property type="match status" value="2"/>
</dbReference>
<evidence type="ECO:0000256" key="2">
    <source>
        <dbReference type="ARBA" id="ARBA00004123"/>
    </source>
</evidence>
<evidence type="ECO:0000313" key="21">
    <source>
        <dbReference type="Proteomes" id="UP000077755"/>
    </source>
</evidence>
<dbReference type="GO" id="GO:0005634">
    <property type="term" value="C:nucleus"/>
    <property type="evidence" value="ECO:0007669"/>
    <property type="project" value="UniProtKB-SubCell"/>
</dbReference>
<dbReference type="InterPro" id="IPR018200">
    <property type="entry name" value="USP_CS"/>
</dbReference>
<dbReference type="SUPFAM" id="SSF54001">
    <property type="entry name" value="Cysteine proteinases"/>
    <property type="match status" value="1"/>
</dbReference>
<keyword evidence="7" id="KW-0833">Ubl conjugation pathway</keyword>
<evidence type="ECO:0000256" key="8">
    <source>
        <dbReference type="ARBA" id="ARBA00022801"/>
    </source>
</evidence>
<keyword evidence="21" id="KW-1185">Reference proteome</keyword>
<evidence type="ECO:0000256" key="14">
    <source>
        <dbReference type="ARBA" id="ARBA00078771"/>
    </source>
</evidence>
<dbReference type="Proteomes" id="UP000077755">
    <property type="component" value="Chromosome 1"/>
</dbReference>
<gene>
    <name evidence="20" type="ORF">DCAR_0100489</name>
</gene>
<dbReference type="EC" id="3.4.19.12" evidence="4"/>
<dbReference type="SUPFAM" id="SSF54236">
    <property type="entry name" value="Ubiquitin-like"/>
    <property type="match status" value="1"/>
</dbReference>
<dbReference type="Gene3D" id="3.30.2230.10">
    <property type="entry name" value="DUSP-like"/>
    <property type="match status" value="1"/>
</dbReference>
<evidence type="ECO:0000259" key="19">
    <source>
        <dbReference type="PROSITE" id="PS51283"/>
    </source>
</evidence>
<feature type="compositionally biased region" description="Basic and acidic residues" evidence="16">
    <location>
        <begin position="890"/>
        <end position="915"/>
    </location>
</feature>
<keyword evidence="6" id="KW-0677">Repeat</keyword>
<evidence type="ECO:0000256" key="13">
    <source>
        <dbReference type="ARBA" id="ARBA00075174"/>
    </source>
</evidence>
<dbReference type="InterPro" id="IPR006615">
    <property type="entry name" value="Pept_C19_DUSP"/>
</dbReference>
<name>A0AAF1AFK3_DAUCS</name>
<dbReference type="InterPro" id="IPR000626">
    <property type="entry name" value="Ubiquitin-like_dom"/>
</dbReference>
<accession>A0AAF1AFK3</accession>
<evidence type="ECO:0000256" key="9">
    <source>
        <dbReference type="ARBA" id="ARBA00022807"/>
    </source>
</evidence>
<feature type="region of interest" description="Disordered" evidence="16">
    <location>
        <begin position="885"/>
        <end position="915"/>
    </location>
</feature>
<dbReference type="PANTHER" id="PTHR24006">
    <property type="entry name" value="UBIQUITIN CARBOXYL-TERMINAL HYDROLASE"/>
    <property type="match status" value="1"/>
</dbReference>
<dbReference type="GO" id="GO:0004843">
    <property type="term" value="F:cysteine-type deubiquitinase activity"/>
    <property type="evidence" value="ECO:0007669"/>
    <property type="project" value="UniProtKB-EC"/>
</dbReference>
<feature type="region of interest" description="Disordered" evidence="16">
    <location>
        <begin position="1"/>
        <end position="20"/>
    </location>
</feature>
<dbReference type="Gene3D" id="3.90.70.10">
    <property type="entry name" value="Cysteine proteinases"/>
    <property type="match status" value="1"/>
</dbReference>
<comment type="catalytic activity">
    <reaction evidence="1">
        <text>Thiol-dependent hydrolysis of ester, thioester, amide, peptide and isopeptide bonds formed by the C-terminal Gly of ubiquitin (a 76-residue protein attached to proteins as an intracellular targeting signal).</text>
        <dbReference type="EC" id="3.4.19.12"/>
    </reaction>
</comment>
<evidence type="ECO:0000256" key="10">
    <source>
        <dbReference type="ARBA" id="ARBA00023242"/>
    </source>
</evidence>
<evidence type="ECO:0000256" key="3">
    <source>
        <dbReference type="ARBA" id="ARBA00009085"/>
    </source>
</evidence>
<reference evidence="20" key="1">
    <citation type="journal article" date="2016" name="Nat. Genet.">
        <title>A high-quality carrot genome assembly provides new insights into carotenoid accumulation and asterid genome evolution.</title>
        <authorList>
            <person name="Iorizzo M."/>
            <person name="Ellison S."/>
            <person name="Senalik D."/>
            <person name="Zeng P."/>
            <person name="Satapoomin P."/>
            <person name="Huang J."/>
            <person name="Bowman M."/>
            <person name="Iovene M."/>
            <person name="Sanseverino W."/>
            <person name="Cavagnaro P."/>
            <person name="Yildiz M."/>
            <person name="Macko-Podgorni A."/>
            <person name="Moranska E."/>
            <person name="Grzebelus E."/>
            <person name="Grzebelus D."/>
            <person name="Ashrafi H."/>
            <person name="Zheng Z."/>
            <person name="Cheng S."/>
            <person name="Spooner D."/>
            <person name="Van Deynze A."/>
            <person name="Simon P."/>
        </authorList>
    </citation>
    <scope>NUCLEOTIDE SEQUENCE</scope>
    <source>
        <tissue evidence="20">Leaf</tissue>
    </source>
</reference>
<evidence type="ECO:0000259" key="18">
    <source>
        <dbReference type="PROSITE" id="PS50235"/>
    </source>
</evidence>
<evidence type="ECO:0000259" key="17">
    <source>
        <dbReference type="PROSITE" id="PS50053"/>
    </source>
</evidence>
<dbReference type="Gene3D" id="3.10.20.90">
    <property type="entry name" value="Phosphatidylinositol 3-kinase Catalytic Subunit, Chain A, domain 1"/>
    <property type="match status" value="1"/>
</dbReference>
<dbReference type="GO" id="GO:0006508">
    <property type="term" value="P:proteolysis"/>
    <property type="evidence" value="ECO:0007669"/>
    <property type="project" value="UniProtKB-KW"/>
</dbReference>